<dbReference type="InterPro" id="IPR016706">
    <property type="entry name" value="Cleav_polyA_spec_factor_su5"/>
</dbReference>
<dbReference type="GO" id="GO:0003729">
    <property type="term" value="F:mRNA binding"/>
    <property type="evidence" value="ECO:0007669"/>
    <property type="project" value="UniProtKB-UniRule"/>
</dbReference>
<keyword evidence="4" id="KW-1185">Reference proteome</keyword>
<keyword evidence="1" id="KW-0507">mRNA processing</keyword>
<dbReference type="AlphaFoldDB" id="A0AAV5WAX3"/>
<feature type="region of interest" description="Disordered" evidence="2">
    <location>
        <begin position="1"/>
        <end position="33"/>
    </location>
</feature>
<dbReference type="FunFam" id="3.90.79.10:FF:000075">
    <property type="entry name" value="Uncharacterized protein, isoform A"/>
    <property type="match status" value="1"/>
</dbReference>
<dbReference type="GO" id="GO:0005737">
    <property type="term" value="C:cytoplasm"/>
    <property type="evidence" value="ECO:0007669"/>
    <property type="project" value="UniProtKB-SubCell"/>
</dbReference>
<dbReference type="EMBL" id="BTSY01000005">
    <property type="protein sequence ID" value="GMT28683.1"/>
    <property type="molecule type" value="Genomic_DNA"/>
</dbReference>
<keyword evidence="1" id="KW-0963">Cytoplasm</keyword>
<proteinExistence type="inferred from homology"/>
<gene>
    <name evidence="3" type="ORF">PFISCL1PPCAC_19980</name>
</gene>
<dbReference type="Gene3D" id="3.90.79.10">
    <property type="entry name" value="Nucleoside Triphosphate Pyrophosphohydrolase"/>
    <property type="match status" value="1"/>
</dbReference>
<organism evidence="3 4">
    <name type="scientific">Pristionchus fissidentatus</name>
    <dbReference type="NCBI Taxonomy" id="1538716"/>
    <lineage>
        <taxon>Eukaryota</taxon>
        <taxon>Metazoa</taxon>
        <taxon>Ecdysozoa</taxon>
        <taxon>Nematoda</taxon>
        <taxon>Chromadorea</taxon>
        <taxon>Rhabditida</taxon>
        <taxon>Rhabditina</taxon>
        <taxon>Diplogasteromorpha</taxon>
        <taxon>Diplogasteroidea</taxon>
        <taxon>Neodiplogasteridae</taxon>
        <taxon>Pristionchus</taxon>
    </lineage>
</organism>
<dbReference type="GO" id="GO:0031124">
    <property type="term" value="P:mRNA 3'-end processing"/>
    <property type="evidence" value="ECO:0007669"/>
    <property type="project" value="InterPro"/>
</dbReference>
<comment type="caution">
    <text evidence="3">The sequence shown here is derived from an EMBL/GenBank/DDBJ whole genome shotgun (WGS) entry which is preliminary data.</text>
</comment>
<keyword evidence="1" id="KW-0694">RNA-binding</keyword>
<protein>
    <recommendedName>
        <fullName evidence="1">Cleavage and polyadenylation specificity factor subunit 5</fullName>
    </recommendedName>
</protein>
<evidence type="ECO:0000313" key="3">
    <source>
        <dbReference type="EMBL" id="GMT28683.1"/>
    </source>
</evidence>
<dbReference type="CDD" id="cd18871">
    <property type="entry name" value="NUDIX_Cfim25_Nudt21"/>
    <property type="match status" value="1"/>
</dbReference>
<evidence type="ECO:0000256" key="2">
    <source>
        <dbReference type="SAM" id="MobiDB-lite"/>
    </source>
</evidence>
<name>A0AAV5WAX3_9BILA</name>
<dbReference type="GO" id="GO:0005849">
    <property type="term" value="C:mRNA cleavage factor complex"/>
    <property type="evidence" value="ECO:0007669"/>
    <property type="project" value="UniProtKB-UniRule"/>
</dbReference>
<comment type="function">
    <text evidence="1">Component of the cleavage factor Im (CFIm) complex that functions as an activator of the pre-mRNA 3'-end cleavage and polyadenylation processing required for the maturation of pre-mRNA into functional mRNAs. CFIm contributes to the recruitment of multiprotein complexes on specific sequences on the pre-mRNA 3'-end, so called cleavage and polyadenylation signals (pA signals). Most pre-mRNAs contain multiple pA signals, resulting in alternative cleavage and polyadenylation (APA) producing mRNAs with variable 3'-end formation. The CFIm complex acts as a key regulator of cleavage and polyadenylation site choice during APA through its binding to 5'-UGUA-3' elements localized in the 3'-untranslated region (UTR) for a huge number of pre-mRNAs.</text>
</comment>
<comment type="similarity">
    <text evidence="1">Belongs to the Nudix hydrolase family. CPSF5 subfamily.</text>
</comment>
<accession>A0AAV5WAX3</accession>
<reference evidence="3" key="1">
    <citation type="submission" date="2023-10" db="EMBL/GenBank/DDBJ databases">
        <title>Genome assembly of Pristionchus species.</title>
        <authorList>
            <person name="Yoshida K."/>
            <person name="Sommer R.J."/>
        </authorList>
    </citation>
    <scope>NUCLEOTIDE SEQUENCE</scope>
    <source>
        <strain evidence="3">RS5133</strain>
    </source>
</reference>
<keyword evidence="1" id="KW-0539">Nucleus</keyword>
<feature type="compositionally biased region" description="Polar residues" evidence="2">
    <location>
        <begin position="17"/>
        <end position="33"/>
    </location>
</feature>
<dbReference type="Pfam" id="PF13869">
    <property type="entry name" value="NUDIX_2"/>
    <property type="match status" value="1"/>
</dbReference>
<sequence length="234" mass="26442">MSSGQQGSLRPTGWLDNGQTSLGSSIPSQNASTVERIPLHRSVNLYPLTNYTFGTKDSQPEPDHSVSARFQRLRDEYEKFGMRRSVDAVLIVHEHSLPHVLLLQIGSTFFKLPGGELLHGEDDISGMKRILNEILGRTDGLKNEWHIEDEVGNWWRPNFDPPRYPYIAAHITRPKEQTKLLLVQLPPKTLFAVPKNLKLVAAPLFELFDNSNAYGPVISSLPMALSRLNFVYKE</sequence>
<comment type="subunit">
    <text evidence="1">Homodimer (via N- and C-terminus); binds RNA as homodimer. Component of the cleavage factor Im (CFIm) complex.</text>
</comment>
<dbReference type="PANTHER" id="PTHR13047">
    <property type="entry name" value="PRE-MRNA CLEAVAGE FACTOR IM, 25KD SUBUNIT"/>
    <property type="match status" value="1"/>
</dbReference>
<evidence type="ECO:0000313" key="4">
    <source>
        <dbReference type="Proteomes" id="UP001432322"/>
    </source>
</evidence>
<comment type="subcellular location">
    <subcellularLocation>
        <location evidence="1">Nucleus</location>
    </subcellularLocation>
    <subcellularLocation>
        <location evidence="1">Cytoplasm</location>
    </subcellularLocation>
</comment>
<dbReference type="PIRSF" id="PIRSF017888">
    <property type="entry name" value="CPSF-25"/>
    <property type="match status" value="1"/>
</dbReference>
<dbReference type="Proteomes" id="UP001432322">
    <property type="component" value="Unassembled WGS sequence"/>
</dbReference>
<evidence type="ECO:0000256" key="1">
    <source>
        <dbReference type="PIRNR" id="PIRNR017888"/>
    </source>
</evidence>